<protein>
    <submittedName>
        <fullName evidence="2">Uncharacterized protein</fullName>
    </submittedName>
</protein>
<proteinExistence type="predicted"/>
<sequence length="90" mass="10279">EKKMKKNPRRSTSSVVISTNNLVLTIVFTIVSGIFMYLFYEQIICSGWGCVAGYWGIRILTIVLASVSLVLLFVLIYRFWRSCPPQKKVS</sequence>
<evidence type="ECO:0000313" key="2">
    <source>
        <dbReference type="EMBL" id="GAG78707.1"/>
    </source>
</evidence>
<keyword evidence="1" id="KW-0812">Transmembrane</keyword>
<keyword evidence="1" id="KW-0472">Membrane</keyword>
<evidence type="ECO:0000256" key="1">
    <source>
        <dbReference type="SAM" id="Phobius"/>
    </source>
</evidence>
<accession>X1BBU0</accession>
<dbReference type="EMBL" id="BART01013580">
    <property type="protein sequence ID" value="GAG78707.1"/>
    <property type="molecule type" value="Genomic_DNA"/>
</dbReference>
<comment type="caution">
    <text evidence="2">The sequence shown here is derived from an EMBL/GenBank/DDBJ whole genome shotgun (WGS) entry which is preliminary data.</text>
</comment>
<feature type="transmembrane region" description="Helical" evidence="1">
    <location>
        <begin position="52"/>
        <end position="80"/>
    </location>
</feature>
<reference evidence="2" key="1">
    <citation type="journal article" date="2014" name="Front. Microbiol.">
        <title>High frequency of phylogenetically diverse reductive dehalogenase-homologous genes in deep subseafloor sedimentary metagenomes.</title>
        <authorList>
            <person name="Kawai M."/>
            <person name="Futagami T."/>
            <person name="Toyoda A."/>
            <person name="Takaki Y."/>
            <person name="Nishi S."/>
            <person name="Hori S."/>
            <person name="Arai W."/>
            <person name="Tsubouchi T."/>
            <person name="Morono Y."/>
            <person name="Uchiyama I."/>
            <person name="Ito T."/>
            <person name="Fujiyama A."/>
            <person name="Inagaki F."/>
            <person name="Takami H."/>
        </authorList>
    </citation>
    <scope>NUCLEOTIDE SEQUENCE</scope>
    <source>
        <strain evidence="2">Expedition CK06-06</strain>
    </source>
</reference>
<feature type="non-terminal residue" evidence="2">
    <location>
        <position position="1"/>
    </location>
</feature>
<feature type="transmembrane region" description="Helical" evidence="1">
    <location>
        <begin position="21"/>
        <end position="40"/>
    </location>
</feature>
<name>X1BBU0_9ZZZZ</name>
<organism evidence="2">
    <name type="scientific">marine sediment metagenome</name>
    <dbReference type="NCBI Taxonomy" id="412755"/>
    <lineage>
        <taxon>unclassified sequences</taxon>
        <taxon>metagenomes</taxon>
        <taxon>ecological metagenomes</taxon>
    </lineage>
</organism>
<gene>
    <name evidence="2" type="ORF">S01H4_27675</name>
</gene>
<keyword evidence="1" id="KW-1133">Transmembrane helix</keyword>
<dbReference type="AlphaFoldDB" id="X1BBU0"/>